<dbReference type="EMBL" id="JAHEWX010000025">
    <property type="protein sequence ID" value="MBT1543169.1"/>
    <property type="molecule type" value="Genomic_DNA"/>
</dbReference>
<comment type="caution">
    <text evidence="2">The sequence shown here is derived from an EMBL/GenBank/DDBJ whole genome shotgun (WGS) entry which is preliminary data.</text>
</comment>
<feature type="region of interest" description="Disordered" evidence="1">
    <location>
        <begin position="1"/>
        <end position="68"/>
    </location>
</feature>
<evidence type="ECO:0000256" key="1">
    <source>
        <dbReference type="SAM" id="MobiDB-lite"/>
    </source>
</evidence>
<dbReference type="AlphaFoldDB" id="A0A6B9UJU8"/>
<feature type="compositionally biased region" description="Basic and acidic residues" evidence="1">
    <location>
        <begin position="1"/>
        <end position="11"/>
    </location>
</feature>
<accession>A0A6B9UJU8</accession>
<protein>
    <submittedName>
        <fullName evidence="2">Uncharacterized protein</fullName>
    </submittedName>
</protein>
<dbReference type="RefSeq" id="WP_128781707.1">
    <property type="nucleotide sequence ID" value="NZ_CP041260.1"/>
</dbReference>
<gene>
    <name evidence="2" type="ORF">KK103_15510</name>
</gene>
<evidence type="ECO:0000313" key="3">
    <source>
        <dbReference type="Proteomes" id="UP000709437"/>
    </source>
</evidence>
<dbReference type="Proteomes" id="UP000709437">
    <property type="component" value="Unassembled WGS sequence"/>
</dbReference>
<sequence>MTREPPPERARTPSTPPPRALTQHPTADARETPHEVRTRSQPTDAEDLDRRTGQRRHSVPRRKEDATDLAIHTVAEYTQQHFGGHLRADYSDMIGEVRVSDPDTPPTPQTINSEEELEQLPAGVVVRSAAGTIACRHETGIGTTFGDERTFAPWNRLELPVTVLWHPTNAEVPPTT</sequence>
<organism evidence="2 3">
    <name type="scientific">Curtobacterium flaccumfaciens pv. flaccumfaciens</name>
    <dbReference type="NCBI Taxonomy" id="138532"/>
    <lineage>
        <taxon>Bacteria</taxon>
        <taxon>Bacillati</taxon>
        <taxon>Actinomycetota</taxon>
        <taxon>Actinomycetes</taxon>
        <taxon>Micrococcales</taxon>
        <taxon>Microbacteriaceae</taxon>
        <taxon>Curtobacterium</taxon>
    </lineage>
</organism>
<name>A0A6B9UJU8_9MICO</name>
<feature type="compositionally biased region" description="Basic and acidic residues" evidence="1">
    <location>
        <begin position="27"/>
        <end position="38"/>
    </location>
</feature>
<proteinExistence type="predicted"/>
<reference evidence="2" key="1">
    <citation type="submission" date="2021-05" db="EMBL/GenBank/DDBJ databases">
        <title>Whole genome sequence of Curtobacterium flaccumfaciens pv. flaccumfaciens strain CFBP 3417.</title>
        <authorList>
            <person name="Osdaghi E."/>
            <person name="Taghouti G."/>
            <person name="Portier P."/>
            <person name="Fazliarab A."/>
            <person name="Taghavi S.M."/>
            <person name="Briand M."/>
            <person name="Le-Saux M."/>
            <person name="Jacques M.-A."/>
        </authorList>
    </citation>
    <scope>NUCLEOTIDE SEQUENCE</scope>
    <source>
        <strain evidence="2">CFBP 3417</strain>
    </source>
</reference>
<evidence type="ECO:0000313" key="2">
    <source>
        <dbReference type="EMBL" id="MBT1543169.1"/>
    </source>
</evidence>